<dbReference type="PANTHER" id="PTHR43364:SF4">
    <property type="entry name" value="NAD(P)-LINKED OXIDOREDUCTASE SUPERFAMILY PROTEIN"/>
    <property type="match status" value="1"/>
</dbReference>
<dbReference type="EMBL" id="JACHGJ010000009">
    <property type="protein sequence ID" value="MBB6482108.1"/>
    <property type="molecule type" value="Genomic_DNA"/>
</dbReference>
<keyword evidence="4" id="KW-1185">Reference proteome</keyword>
<dbReference type="Gene3D" id="3.20.20.100">
    <property type="entry name" value="NADP-dependent oxidoreductase domain"/>
    <property type="match status" value="1"/>
</dbReference>
<evidence type="ECO:0000256" key="1">
    <source>
        <dbReference type="ARBA" id="ARBA00023002"/>
    </source>
</evidence>
<evidence type="ECO:0000313" key="4">
    <source>
        <dbReference type="Proteomes" id="UP000587760"/>
    </source>
</evidence>
<dbReference type="CDD" id="cd19086">
    <property type="entry name" value="AKR_AKR11C1"/>
    <property type="match status" value="1"/>
</dbReference>
<name>A0A841RHU5_9SPIO</name>
<dbReference type="GO" id="GO:0016491">
    <property type="term" value="F:oxidoreductase activity"/>
    <property type="evidence" value="ECO:0007669"/>
    <property type="project" value="UniProtKB-KW"/>
</dbReference>
<dbReference type="InterPro" id="IPR020471">
    <property type="entry name" value="AKR"/>
</dbReference>
<protein>
    <submittedName>
        <fullName evidence="3">Aryl-alcohol dehydrogenase-like predicted oxidoreductase</fullName>
    </submittedName>
</protein>
<dbReference type="PANTHER" id="PTHR43364">
    <property type="entry name" value="NADH-SPECIFIC METHYLGLYOXAL REDUCTASE-RELATED"/>
    <property type="match status" value="1"/>
</dbReference>
<dbReference type="InterPro" id="IPR036812">
    <property type="entry name" value="NAD(P)_OxRdtase_dom_sf"/>
</dbReference>
<comment type="caution">
    <text evidence="3">The sequence shown here is derived from an EMBL/GenBank/DDBJ whole genome shotgun (WGS) entry which is preliminary data.</text>
</comment>
<keyword evidence="1" id="KW-0560">Oxidoreductase</keyword>
<dbReference type="Proteomes" id="UP000587760">
    <property type="component" value="Unassembled WGS sequence"/>
</dbReference>
<proteinExistence type="predicted"/>
<dbReference type="PRINTS" id="PR00069">
    <property type="entry name" value="ALDKETRDTASE"/>
</dbReference>
<reference evidence="3 4" key="1">
    <citation type="submission" date="2020-08" db="EMBL/GenBank/DDBJ databases">
        <title>Genomic Encyclopedia of Type Strains, Phase IV (KMG-IV): sequencing the most valuable type-strain genomes for metagenomic binning, comparative biology and taxonomic classification.</title>
        <authorList>
            <person name="Goeker M."/>
        </authorList>
    </citation>
    <scope>NUCLEOTIDE SEQUENCE [LARGE SCALE GENOMIC DNA]</scope>
    <source>
        <strain evidence="3 4">DSM 2461</strain>
    </source>
</reference>
<feature type="domain" description="NADP-dependent oxidoreductase" evidence="2">
    <location>
        <begin position="16"/>
        <end position="293"/>
    </location>
</feature>
<dbReference type="InterPro" id="IPR050523">
    <property type="entry name" value="AKR_Detox_Biosynth"/>
</dbReference>
<dbReference type="SUPFAM" id="SSF51430">
    <property type="entry name" value="NAD(P)-linked oxidoreductase"/>
    <property type="match status" value="1"/>
</dbReference>
<accession>A0A841RHU5</accession>
<dbReference type="RefSeq" id="WP_184748342.1">
    <property type="nucleotide sequence ID" value="NZ_JACHGJ010000009.1"/>
</dbReference>
<gene>
    <name evidence="3" type="ORF">HNR50_003796</name>
</gene>
<sequence length="295" mass="33276">MKYRILGKTGMNISVVGVGTWQFGGEWGKDFTQGEVNDILDAAQERGINFIDTAECYGDHLSESLIGKRTSRDRDKWIIATKFGHHFHNFLERTRHFDPTDVVRQLDLSLKSLKTDYIDLYQMHSSKDDEFHTEGLWEELERQKEKGKIRHIGLSISGNDNIYQTSRATDVGAESIQVVYNRLDRVPEKEVFPSCREQNLGVLARVPMASGLLSGKYGKGHVFTGSDVRATRDKEELERQIEEVAKINREEVPEGVPMASWALAWCLKDPVVTAVIPGCKNTAQVHSNADAAELL</sequence>
<dbReference type="Pfam" id="PF00248">
    <property type="entry name" value="Aldo_ket_red"/>
    <property type="match status" value="1"/>
</dbReference>
<evidence type="ECO:0000259" key="2">
    <source>
        <dbReference type="Pfam" id="PF00248"/>
    </source>
</evidence>
<dbReference type="GO" id="GO:0005829">
    <property type="term" value="C:cytosol"/>
    <property type="evidence" value="ECO:0007669"/>
    <property type="project" value="TreeGrafter"/>
</dbReference>
<dbReference type="AlphaFoldDB" id="A0A841RHU5"/>
<organism evidence="3 4">
    <name type="scientific">Spirochaeta isovalerica</name>
    <dbReference type="NCBI Taxonomy" id="150"/>
    <lineage>
        <taxon>Bacteria</taxon>
        <taxon>Pseudomonadati</taxon>
        <taxon>Spirochaetota</taxon>
        <taxon>Spirochaetia</taxon>
        <taxon>Spirochaetales</taxon>
        <taxon>Spirochaetaceae</taxon>
        <taxon>Spirochaeta</taxon>
    </lineage>
</organism>
<dbReference type="InterPro" id="IPR023210">
    <property type="entry name" value="NADP_OxRdtase_dom"/>
</dbReference>
<evidence type="ECO:0000313" key="3">
    <source>
        <dbReference type="EMBL" id="MBB6482108.1"/>
    </source>
</evidence>